<evidence type="ECO:0000313" key="4">
    <source>
        <dbReference type="EMBL" id="TXJ94636.1"/>
    </source>
</evidence>
<evidence type="ECO:0000256" key="1">
    <source>
        <dbReference type="SAM" id="Coils"/>
    </source>
</evidence>
<proteinExistence type="predicted"/>
<feature type="domain" description="GAF" evidence="2">
    <location>
        <begin position="28"/>
        <end position="175"/>
    </location>
</feature>
<sequence length="392" mass="45280">MLTSSILISEPFEDILIYFSESLLGKENEDDILWDLAKNCISRLGFVDCVIYLLEPENDILVQKAAYGPKNPKDKTLFNHLEIALGHGITGAVAKTGKAEIINNTSDDPRYIEDDDNRLSEICVPIAHENIVYGVIDCEHPEVGFFTPHHLKMLSAVASICAIKIKSVRANRELAEKQKKLLKIREEMLEFKLRALNSQLNPHFVFNSLNAIQYFVTSEKKIPALEYLSTFSRLMRFYLKQLDKDTVSLYNEIDMLHWYLKLQKLRYDDSFEYTISLEKNTEELKEAVIPSFVIHTLFENIIEHSMFNQHKGQHFNIVFRASETEVVLQVEYRDLVSDISNQPEYRAGILKWQDQIELLNTVKGYAIQNQTQTITNGKEQFRKTSLILPNLV</sequence>
<evidence type="ECO:0000313" key="6">
    <source>
        <dbReference type="Proteomes" id="UP000321621"/>
    </source>
</evidence>
<dbReference type="InterPro" id="IPR010559">
    <property type="entry name" value="Sig_transdc_His_kin_internal"/>
</dbReference>
<dbReference type="EMBL" id="VNWK01000025">
    <property type="protein sequence ID" value="TXJ94636.1"/>
    <property type="molecule type" value="Genomic_DNA"/>
</dbReference>
<evidence type="ECO:0000313" key="5">
    <source>
        <dbReference type="Proteomes" id="UP000266691"/>
    </source>
</evidence>
<keyword evidence="1" id="KW-0175">Coiled coil</keyword>
<comment type="caution">
    <text evidence="3">The sequence shown here is derived from an EMBL/GenBank/DDBJ whole genome shotgun (WGS) entry which is preliminary data.</text>
</comment>
<protein>
    <submittedName>
        <fullName evidence="3">GAF domain-containing protein</fullName>
    </submittedName>
</protein>
<dbReference type="Proteomes" id="UP000266691">
    <property type="component" value="Unassembled WGS sequence"/>
</dbReference>
<dbReference type="AlphaFoldDB" id="A0A3A1NN62"/>
<accession>A0A3A1NN62</accession>
<keyword evidence="6" id="KW-1185">Reference proteome</keyword>
<dbReference type="GO" id="GO:0016020">
    <property type="term" value="C:membrane"/>
    <property type="evidence" value="ECO:0007669"/>
    <property type="project" value="InterPro"/>
</dbReference>
<reference evidence="4 6" key="2">
    <citation type="submission" date="2019-07" db="EMBL/GenBank/DDBJ databases">
        <title>Draft genome of two Muricauda strains isolated from deep sea.</title>
        <authorList>
            <person name="Sun C."/>
        </authorList>
    </citation>
    <scope>NUCLEOTIDE SEQUENCE [LARGE SCALE GENOMIC DNA]</scope>
    <source>
        <strain evidence="4 6">72</strain>
    </source>
</reference>
<gene>
    <name evidence="3" type="ORF">D2V05_09445</name>
    <name evidence="4" type="ORF">FQ017_09360</name>
</gene>
<feature type="coiled-coil region" evidence="1">
    <location>
        <begin position="165"/>
        <end position="194"/>
    </location>
</feature>
<dbReference type="Gene3D" id="3.30.450.40">
    <property type="match status" value="1"/>
</dbReference>
<dbReference type="SMART" id="SM00065">
    <property type="entry name" value="GAF"/>
    <property type="match status" value="1"/>
</dbReference>
<dbReference type="GO" id="GO:0000155">
    <property type="term" value="F:phosphorelay sensor kinase activity"/>
    <property type="evidence" value="ECO:0007669"/>
    <property type="project" value="InterPro"/>
</dbReference>
<dbReference type="InterPro" id="IPR050640">
    <property type="entry name" value="Bact_2-comp_sensor_kinase"/>
</dbReference>
<dbReference type="Pfam" id="PF13185">
    <property type="entry name" value="GAF_2"/>
    <property type="match status" value="1"/>
</dbReference>
<dbReference type="Proteomes" id="UP000321621">
    <property type="component" value="Unassembled WGS sequence"/>
</dbReference>
<dbReference type="OrthoDB" id="9809908at2"/>
<name>A0A3A1NN62_9FLAO</name>
<dbReference type="InterPro" id="IPR029016">
    <property type="entry name" value="GAF-like_dom_sf"/>
</dbReference>
<evidence type="ECO:0000313" key="3">
    <source>
        <dbReference type="EMBL" id="RIV44569.1"/>
    </source>
</evidence>
<dbReference type="Pfam" id="PF06580">
    <property type="entry name" value="His_kinase"/>
    <property type="match status" value="1"/>
</dbReference>
<reference evidence="3 5" key="1">
    <citation type="submission" date="2018-08" db="EMBL/GenBank/DDBJ databases">
        <title>Proposal of Muricauda 72 sp.nov. and Muricauda NH166 sp.nov., isolated from seawater.</title>
        <authorList>
            <person name="Cheng H."/>
            <person name="Wu Y.-H."/>
            <person name="Guo L.-L."/>
            <person name="Xu X.-W."/>
        </authorList>
    </citation>
    <scope>NUCLEOTIDE SEQUENCE [LARGE SCALE GENOMIC DNA]</scope>
    <source>
        <strain evidence="3 5">72</strain>
    </source>
</reference>
<dbReference type="SUPFAM" id="SSF55781">
    <property type="entry name" value="GAF domain-like"/>
    <property type="match status" value="1"/>
</dbReference>
<evidence type="ECO:0000259" key="2">
    <source>
        <dbReference type="SMART" id="SM00065"/>
    </source>
</evidence>
<organism evidence="3 5">
    <name type="scientific">Flagellimonas pelagia</name>
    <dbReference type="NCBI Taxonomy" id="2306998"/>
    <lineage>
        <taxon>Bacteria</taxon>
        <taxon>Pseudomonadati</taxon>
        <taxon>Bacteroidota</taxon>
        <taxon>Flavobacteriia</taxon>
        <taxon>Flavobacteriales</taxon>
        <taxon>Flavobacteriaceae</taxon>
        <taxon>Flagellimonas</taxon>
    </lineage>
</organism>
<dbReference type="InterPro" id="IPR003018">
    <property type="entry name" value="GAF"/>
</dbReference>
<dbReference type="EMBL" id="QXFI01000025">
    <property type="protein sequence ID" value="RIV44569.1"/>
    <property type="molecule type" value="Genomic_DNA"/>
</dbReference>
<dbReference type="PANTHER" id="PTHR34220:SF7">
    <property type="entry name" value="SENSOR HISTIDINE KINASE YPDA"/>
    <property type="match status" value="1"/>
</dbReference>
<dbReference type="PANTHER" id="PTHR34220">
    <property type="entry name" value="SENSOR HISTIDINE KINASE YPDA"/>
    <property type="match status" value="1"/>
</dbReference>